<dbReference type="Proteomes" id="UP000250275">
    <property type="component" value="Unassembled WGS sequence"/>
</dbReference>
<feature type="compositionally biased region" description="Basic and acidic residues" evidence="1">
    <location>
        <begin position="1"/>
        <end position="12"/>
    </location>
</feature>
<evidence type="ECO:0000313" key="3">
    <source>
        <dbReference type="Proteomes" id="UP000250275"/>
    </source>
</evidence>
<accession>A0A310SLJ2</accession>
<proteinExistence type="predicted"/>
<gene>
    <name evidence="2" type="ORF">WN48_04192</name>
</gene>
<feature type="region of interest" description="Disordered" evidence="1">
    <location>
        <begin position="1"/>
        <end position="36"/>
    </location>
</feature>
<evidence type="ECO:0000313" key="2">
    <source>
        <dbReference type="EMBL" id="OAD55848.1"/>
    </source>
</evidence>
<dbReference type="EMBL" id="KQ762461">
    <property type="protein sequence ID" value="OAD55848.1"/>
    <property type="molecule type" value="Genomic_DNA"/>
</dbReference>
<keyword evidence="3" id="KW-1185">Reference proteome</keyword>
<organism evidence="2 3">
    <name type="scientific">Eufriesea mexicana</name>
    <dbReference type="NCBI Taxonomy" id="516756"/>
    <lineage>
        <taxon>Eukaryota</taxon>
        <taxon>Metazoa</taxon>
        <taxon>Ecdysozoa</taxon>
        <taxon>Arthropoda</taxon>
        <taxon>Hexapoda</taxon>
        <taxon>Insecta</taxon>
        <taxon>Pterygota</taxon>
        <taxon>Neoptera</taxon>
        <taxon>Endopterygota</taxon>
        <taxon>Hymenoptera</taxon>
        <taxon>Apocrita</taxon>
        <taxon>Aculeata</taxon>
        <taxon>Apoidea</taxon>
        <taxon>Anthophila</taxon>
        <taxon>Apidae</taxon>
        <taxon>Eufriesea</taxon>
    </lineage>
</organism>
<protein>
    <submittedName>
        <fullName evidence="2">Transducin-like enhancer protein 2</fullName>
    </submittedName>
</protein>
<evidence type="ECO:0000256" key="1">
    <source>
        <dbReference type="SAM" id="MobiDB-lite"/>
    </source>
</evidence>
<sequence length="96" mass="11094">MAAEKGAKRTEHPWLSNMDAQKDDERADTHDSPSWPQRKITLALDIVHSKHEHTIYSNTMACPGPPQPGQQYKFSIGELCDRIKEDFNFLQTQYHK</sequence>
<name>A0A310SLJ2_9HYME</name>
<reference evidence="2 3" key="1">
    <citation type="submission" date="2015-07" db="EMBL/GenBank/DDBJ databases">
        <title>The genome of Eufriesea mexicana.</title>
        <authorList>
            <person name="Pan H."/>
            <person name="Kapheim K."/>
        </authorList>
    </citation>
    <scope>NUCLEOTIDE SEQUENCE [LARGE SCALE GENOMIC DNA]</scope>
    <source>
        <strain evidence="2">0111107269</strain>
        <tissue evidence="2">Whole body</tissue>
    </source>
</reference>
<dbReference type="AlphaFoldDB" id="A0A310SLJ2"/>
<feature type="compositionally biased region" description="Basic and acidic residues" evidence="1">
    <location>
        <begin position="20"/>
        <end position="31"/>
    </location>
</feature>